<name>A0A1X2GHC5_9FUNG</name>
<dbReference type="EMBL" id="MCGT01000015">
    <property type="protein sequence ID" value="ORX53682.1"/>
    <property type="molecule type" value="Genomic_DNA"/>
</dbReference>
<proteinExistence type="predicted"/>
<dbReference type="AlphaFoldDB" id="A0A1X2GHC5"/>
<evidence type="ECO:0000313" key="2">
    <source>
        <dbReference type="Proteomes" id="UP000242146"/>
    </source>
</evidence>
<keyword evidence="2" id="KW-1185">Reference proteome</keyword>
<dbReference type="OrthoDB" id="2387460at2759"/>
<reference evidence="1 2" key="1">
    <citation type="submission" date="2016-07" db="EMBL/GenBank/DDBJ databases">
        <title>Pervasive Adenine N6-methylation of Active Genes in Fungi.</title>
        <authorList>
            <consortium name="DOE Joint Genome Institute"/>
            <person name="Mondo S.J."/>
            <person name="Dannebaum R.O."/>
            <person name="Kuo R.C."/>
            <person name="Labutti K."/>
            <person name="Haridas S."/>
            <person name="Kuo A."/>
            <person name="Salamov A."/>
            <person name="Ahrendt S.R."/>
            <person name="Lipzen A."/>
            <person name="Sullivan W."/>
            <person name="Andreopoulos W.B."/>
            <person name="Clum A."/>
            <person name="Lindquist E."/>
            <person name="Daum C."/>
            <person name="Ramamoorthy G.K."/>
            <person name="Gryganskyi A."/>
            <person name="Culley D."/>
            <person name="Magnuson J.K."/>
            <person name="James T.Y."/>
            <person name="O'Malley M.A."/>
            <person name="Stajich J.E."/>
            <person name="Spatafora J.W."/>
            <person name="Visel A."/>
            <person name="Grigoriev I.V."/>
        </authorList>
    </citation>
    <scope>NUCLEOTIDE SEQUENCE [LARGE SCALE GENOMIC DNA]</scope>
    <source>
        <strain evidence="1 2">NRRL 3301</strain>
    </source>
</reference>
<organism evidence="1 2">
    <name type="scientific">Hesseltinella vesiculosa</name>
    <dbReference type="NCBI Taxonomy" id="101127"/>
    <lineage>
        <taxon>Eukaryota</taxon>
        <taxon>Fungi</taxon>
        <taxon>Fungi incertae sedis</taxon>
        <taxon>Mucoromycota</taxon>
        <taxon>Mucoromycotina</taxon>
        <taxon>Mucoromycetes</taxon>
        <taxon>Mucorales</taxon>
        <taxon>Cunninghamellaceae</taxon>
        <taxon>Hesseltinella</taxon>
    </lineage>
</organism>
<sequence length="104" mass="11281">MVKVERRLDETALMATGDMVPHFRACNHPVVASTNGSYINNIMSHIGRSPPSLPIPKAGALGATMTAKAGVLVDDIAWSSLPMFDHFPSHGIQHQLRSPIKRNP</sequence>
<accession>A0A1X2GHC5</accession>
<protein>
    <submittedName>
        <fullName evidence="1">Uncharacterized protein</fullName>
    </submittedName>
</protein>
<comment type="caution">
    <text evidence="1">The sequence shown here is derived from an EMBL/GenBank/DDBJ whole genome shotgun (WGS) entry which is preliminary data.</text>
</comment>
<dbReference type="Proteomes" id="UP000242146">
    <property type="component" value="Unassembled WGS sequence"/>
</dbReference>
<evidence type="ECO:0000313" key="1">
    <source>
        <dbReference type="EMBL" id="ORX53682.1"/>
    </source>
</evidence>
<gene>
    <name evidence="1" type="ORF">DM01DRAFT_1407817</name>
</gene>
<dbReference type="STRING" id="101127.A0A1X2GHC5"/>